<dbReference type="Proteomes" id="UP001295423">
    <property type="component" value="Unassembled WGS sequence"/>
</dbReference>
<dbReference type="AlphaFoldDB" id="A0AAD2FXA7"/>
<comment type="caution">
    <text evidence="5">The sequence shown here is derived from an EMBL/GenBank/DDBJ whole genome shotgun (WGS) entry which is preliminary data.</text>
</comment>
<dbReference type="GO" id="GO:0033615">
    <property type="term" value="P:mitochondrial proton-transporting ATP synthase complex assembly"/>
    <property type="evidence" value="ECO:0007669"/>
    <property type="project" value="TreeGrafter"/>
</dbReference>
<dbReference type="PANTHER" id="PTHR13126:SF0">
    <property type="entry name" value="ATP SYNTHASE MITOCHONDRIAL F1 COMPLEX ASSEMBLY FACTOR 1"/>
    <property type="match status" value="1"/>
</dbReference>
<evidence type="ECO:0000256" key="1">
    <source>
        <dbReference type="ARBA" id="ARBA00004173"/>
    </source>
</evidence>
<comment type="subcellular location">
    <subcellularLocation>
        <location evidence="1">Mitochondrion</location>
    </subcellularLocation>
</comment>
<keyword evidence="4" id="KW-0496">Mitochondrion</keyword>
<dbReference type="EMBL" id="CAKOGP040001869">
    <property type="protein sequence ID" value="CAJ1954587.1"/>
    <property type="molecule type" value="Genomic_DNA"/>
</dbReference>
<reference evidence="5" key="1">
    <citation type="submission" date="2023-08" db="EMBL/GenBank/DDBJ databases">
        <authorList>
            <person name="Audoor S."/>
            <person name="Bilcke G."/>
        </authorList>
    </citation>
    <scope>NUCLEOTIDE SEQUENCE</scope>
</reference>
<dbReference type="InterPro" id="IPR010591">
    <property type="entry name" value="ATP11"/>
</dbReference>
<evidence type="ECO:0000313" key="5">
    <source>
        <dbReference type="EMBL" id="CAJ1954587.1"/>
    </source>
</evidence>
<keyword evidence="3" id="KW-0809">Transit peptide</keyword>
<evidence type="ECO:0000256" key="3">
    <source>
        <dbReference type="ARBA" id="ARBA00022946"/>
    </source>
</evidence>
<keyword evidence="6" id="KW-1185">Reference proteome</keyword>
<protein>
    <recommendedName>
        <fullName evidence="7">ATP synthase mitochondrial F1 complex assembly factor 1</fullName>
    </recommendedName>
</protein>
<accession>A0AAD2FXA7</accession>
<organism evidence="5 6">
    <name type="scientific">Cylindrotheca closterium</name>
    <dbReference type="NCBI Taxonomy" id="2856"/>
    <lineage>
        <taxon>Eukaryota</taxon>
        <taxon>Sar</taxon>
        <taxon>Stramenopiles</taxon>
        <taxon>Ochrophyta</taxon>
        <taxon>Bacillariophyta</taxon>
        <taxon>Bacillariophyceae</taxon>
        <taxon>Bacillariophycidae</taxon>
        <taxon>Bacillariales</taxon>
        <taxon>Bacillariaceae</taxon>
        <taxon>Cylindrotheca</taxon>
    </lineage>
</organism>
<dbReference type="Pfam" id="PF06644">
    <property type="entry name" value="ATP11"/>
    <property type="match status" value="1"/>
</dbReference>
<evidence type="ECO:0000256" key="2">
    <source>
        <dbReference type="ARBA" id="ARBA00009116"/>
    </source>
</evidence>
<evidence type="ECO:0000313" key="6">
    <source>
        <dbReference type="Proteomes" id="UP001295423"/>
    </source>
</evidence>
<proteinExistence type="inferred from homology"/>
<evidence type="ECO:0000256" key="4">
    <source>
        <dbReference type="ARBA" id="ARBA00023128"/>
    </source>
</evidence>
<comment type="similarity">
    <text evidence="2">Belongs to the ATP11 family.</text>
</comment>
<name>A0AAD2FXA7_9STRA</name>
<dbReference type="PANTHER" id="PTHR13126">
    <property type="entry name" value="CHAPERONE ATP11"/>
    <property type="match status" value="1"/>
</dbReference>
<sequence>MISNRFLRTIATKRSHLISTNTTRCFSFSFVGPKELNDILKKDLVGDKPRSEVADLWYSFHEEKDNVHGLVMKGEDASTVLSRAASSPFFIQPVFRDDGYFMLISQFFEPSHFIMAYLEDYKMDPSAAQPLLTFSVFDDYAEEKDLTLVRADVLNKGIEDAEGLKIVKNMLDKYSLEDEYMDVYAFNKKPETFDFDDFISQQNQKWKTDQQTVDGN</sequence>
<evidence type="ECO:0008006" key="7">
    <source>
        <dbReference type="Google" id="ProtNLM"/>
    </source>
</evidence>
<dbReference type="GO" id="GO:0005739">
    <property type="term" value="C:mitochondrion"/>
    <property type="evidence" value="ECO:0007669"/>
    <property type="project" value="UniProtKB-SubCell"/>
</dbReference>
<gene>
    <name evidence="5" type="ORF">CYCCA115_LOCUS15180</name>
</gene>